<gene>
    <name evidence="1" type="ORF">BU26DRAFT_597000</name>
</gene>
<dbReference type="GeneID" id="54588311"/>
<sequence length="362" mass="40748">MLSDNLEMDFGLSKIRDIPICRGDLVVAASRFPNLETIEYSHGFMEGHRPGSNMMRGILDLIGAVPGQLGDDRSYRKMLWEDRDAGQLFEPPPVQVEHLLDQSRFYLHQMVVAARRNPGRNGPRSNSRAMRGFEALQLRYIGRNMSHASSRENDLDVLTNTHTGTVFQFFSLRRLTFSGHSFSKSALLNLEILGQDEDALALNSLPMLESLRLAYVKIGVYAARLLRNSPTHLSMDTAVWLEGSWETFHQGSQLKRVMISGPQMLVAAEGDDEDEGEIEDSGEQLQSRSLEKLRGAVWLVESAAEACRLHEKYRTQVSPSVDMRPDQVPHVWALGVDTYFRAGGNDPLTDQNCWADDVKLED</sequence>
<evidence type="ECO:0000313" key="1">
    <source>
        <dbReference type="EMBL" id="KAF2247183.1"/>
    </source>
</evidence>
<dbReference type="AlphaFoldDB" id="A0A6A6ICG8"/>
<accession>A0A6A6ICG8</accession>
<name>A0A6A6ICG8_9PLEO</name>
<organism evidence="1 2">
    <name type="scientific">Trematosphaeria pertusa</name>
    <dbReference type="NCBI Taxonomy" id="390896"/>
    <lineage>
        <taxon>Eukaryota</taxon>
        <taxon>Fungi</taxon>
        <taxon>Dikarya</taxon>
        <taxon>Ascomycota</taxon>
        <taxon>Pezizomycotina</taxon>
        <taxon>Dothideomycetes</taxon>
        <taxon>Pleosporomycetidae</taxon>
        <taxon>Pleosporales</taxon>
        <taxon>Massarineae</taxon>
        <taxon>Trematosphaeriaceae</taxon>
        <taxon>Trematosphaeria</taxon>
    </lineage>
</organism>
<evidence type="ECO:0000313" key="2">
    <source>
        <dbReference type="Proteomes" id="UP000800094"/>
    </source>
</evidence>
<protein>
    <submittedName>
        <fullName evidence="1">Uncharacterized protein</fullName>
    </submittedName>
</protein>
<dbReference type="EMBL" id="ML987197">
    <property type="protein sequence ID" value="KAF2247183.1"/>
    <property type="molecule type" value="Genomic_DNA"/>
</dbReference>
<keyword evidence="2" id="KW-1185">Reference proteome</keyword>
<proteinExistence type="predicted"/>
<dbReference type="Proteomes" id="UP000800094">
    <property type="component" value="Unassembled WGS sequence"/>
</dbReference>
<dbReference type="RefSeq" id="XP_033682187.1">
    <property type="nucleotide sequence ID" value="XM_033834981.1"/>
</dbReference>
<reference evidence="1" key="1">
    <citation type="journal article" date="2020" name="Stud. Mycol.">
        <title>101 Dothideomycetes genomes: a test case for predicting lifestyles and emergence of pathogens.</title>
        <authorList>
            <person name="Haridas S."/>
            <person name="Albert R."/>
            <person name="Binder M."/>
            <person name="Bloem J."/>
            <person name="Labutti K."/>
            <person name="Salamov A."/>
            <person name="Andreopoulos B."/>
            <person name="Baker S."/>
            <person name="Barry K."/>
            <person name="Bills G."/>
            <person name="Bluhm B."/>
            <person name="Cannon C."/>
            <person name="Castanera R."/>
            <person name="Culley D."/>
            <person name="Daum C."/>
            <person name="Ezra D."/>
            <person name="Gonzalez J."/>
            <person name="Henrissat B."/>
            <person name="Kuo A."/>
            <person name="Liang C."/>
            <person name="Lipzen A."/>
            <person name="Lutzoni F."/>
            <person name="Magnuson J."/>
            <person name="Mondo S."/>
            <person name="Nolan M."/>
            <person name="Ohm R."/>
            <person name="Pangilinan J."/>
            <person name="Park H.-J."/>
            <person name="Ramirez L."/>
            <person name="Alfaro M."/>
            <person name="Sun H."/>
            <person name="Tritt A."/>
            <person name="Yoshinaga Y."/>
            <person name="Zwiers L.-H."/>
            <person name="Turgeon B."/>
            <person name="Goodwin S."/>
            <person name="Spatafora J."/>
            <person name="Crous P."/>
            <person name="Grigoriev I."/>
        </authorList>
    </citation>
    <scope>NUCLEOTIDE SEQUENCE</scope>
    <source>
        <strain evidence="1">CBS 122368</strain>
    </source>
</reference>